<dbReference type="AlphaFoldDB" id="A0A0K3CGE8"/>
<name>A0A0K3CGE8_RHOTO</name>
<organism evidence="1 2">
    <name type="scientific">Rhodotorula toruloides</name>
    <name type="common">Yeast</name>
    <name type="synonym">Rhodosporidium toruloides</name>
    <dbReference type="NCBI Taxonomy" id="5286"/>
    <lineage>
        <taxon>Eukaryota</taxon>
        <taxon>Fungi</taxon>
        <taxon>Dikarya</taxon>
        <taxon>Basidiomycota</taxon>
        <taxon>Pucciniomycotina</taxon>
        <taxon>Microbotryomycetes</taxon>
        <taxon>Sporidiobolales</taxon>
        <taxon>Sporidiobolaceae</taxon>
        <taxon>Rhodotorula</taxon>
    </lineage>
</organism>
<gene>
    <name evidence="1" type="primary">FGENESH: predicted gene_7.274</name>
    <name evidence="1" type="ORF">BN2166_0038890</name>
</gene>
<accession>A0A0K3CGE8</accession>
<proteinExistence type="predicted"/>
<evidence type="ECO:0000313" key="2">
    <source>
        <dbReference type="Proteomes" id="UP000199069"/>
    </source>
</evidence>
<sequence>MDFVGGMEDGRFVRSSAQRAAARRDETNYRQAPIYRLTDELFDTVFSYRYCSWHDLHTCTAISRRFRNMAFPKRGKIAPFEIKLWLVIVGEPTVIEDPTSKRMFRRTRDYSSALPIRGLARRLTISYRIRNDIQDGAPLVGEGDPEFFTLGGTEWVEFDGFPDVVQDRAMELMDELKVASDPQGALKRIAQTYPHLSSLVLVGWPVSPEMAKMLREELRYLREVQLKGLPQGEAGYLALVGEVVEAFRKVDVHVVIPQAETVSSL</sequence>
<dbReference type="Proteomes" id="UP000199069">
    <property type="component" value="Unassembled WGS sequence"/>
</dbReference>
<dbReference type="EMBL" id="CWKI01000007">
    <property type="protein sequence ID" value="CTR08028.1"/>
    <property type="molecule type" value="Genomic_DNA"/>
</dbReference>
<protein>
    <submittedName>
        <fullName evidence="1">BY PROTMAP: gi|342320473|gb|EGU12413.1| Proteophosphoglycan 5 [Rhodotorula glutinis ATCC 204091]</fullName>
    </submittedName>
</protein>
<evidence type="ECO:0000313" key="1">
    <source>
        <dbReference type="EMBL" id="CTR08028.1"/>
    </source>
</evidence>
<keyword evidence="2" id="KW-1185">Reference proteome</keyword>
<reference evidence="1 2" key="1">
    <citation type="submission" date="2015-07" db="EMBL/GenBank/DDBJ databases">
        <authorList>
            <person name="Cajimat M.N.B."/>
            <person name="Milazzo M.L."/>
            <person name="Fulhorst C.F."/>
        </authorList>
    </citation>
    <scope>NUCLEOTIDE SEQUENCE [LARGE SCALE GENOMIC DNA]</scope>
    <source>
        <strain evidence="1">Single colony</strain>
    </source>
</reference>